<evidence type="ECO:0000313" key="11">
    <source>
        <dbReference type="Proteomes" id="UP000274556"/>
    </source>
</evidence>
<feature type="transmembrane region" description="Helical" evidence="8">
    <location>
        <begin position="306"/>
        <end position="327"/>
    </location>
</feature>
<feature type="transmembrane region" description="Helical" evidence="8">
    <location>
        <begin position="276"/>
        <end position="300"/>
    </location>
</feature>
<protein>
    <submittedName>
        <fullName evidence="10">PPP family 3-phenylpropionic acid transporter</fullName>
    </submittedName>
</protein>
<evidence type="ECO:0000256" key="1">
    <source>
        <dbReference type="ARBA" id="ARBA00004429"/>
    </source>
</evidence>
<dbReference type="InterPro" id="IPR020846">
    <property type="entry name" value="MFS_dom"/>
</dbReference>
<keyword evidence="7 8" id="KW-0472">Membrane</keyword>
<evidence type="ECO:0000256" key="4">
    <source>
        <dbReference type="ARBA" id="ARBA00022519"/>
    </source>
</evidence>
<evidence type="ECO:0000256" key="7">
    <source>
        <dbReference type="ARBA" id="ARBA00023136"/>
    </source>
</evidence>
<reference evidence="10 11" key="1">
    <citation type="submission" date="2018-10" db="EMBL/GenBank/DDBJ databases">
        <title>Genomic Encyclopedia of Archaeal and Bacterial Type Strains, Phase II (KMG-II): from individual species to whole genera.</title>
        <authorList>
            <person name="Goeker M."/>
        </authorList>
    </citation>
    <scope>NUCLEOTIDE SEQUENCE [LARGE SCALE GENOMIC DNA]</scope>
    <source>
        <strain evidence="10 11">DSM 235</strain>
    </source>
</reference>
<dbReference type="InterPro" id="IPR036259">
    <property type="entry name" value="MFS_trans_sf"/>
</dbReference>
<dbReference type="PROSITE" id="PS50850">
    <property type="entry name" value="MFS"/>
    <property type="match status" value="1"/>
</dbReference>
<organism evidence="10 11">
    <name type="scientific">Thiocapsa rosea</name>
    <dbReference type="NCBI Taxonomy" id="69360"/>
    <lineage>
        <taxon>Bacteria</taxon>
        <taxon>Pseudomonadati</taxon>
        <taxon>Pseudomonadota</taxon>
        <taxon>Gammaproteobacteria</taxon>
        <taxon>Chromatiales</taxon>
        <taxon>Chromatiaceae</taxon>
        <taxon>Thiocapsa</taxon>
    </lineage>
</organism>
<comment type="subcellular location">
    <subcellularLocation>
        <location evidence="1">Cell inner membrane</location>
        <topology evidence="1">Multi-pass membrane protein</topology>
    </subcellularLocation>
</comment>
<dbReference type="NCBIfam" id="NF037955">
    <property type="entry name" value="mfs"/>
    <property type="match status" value="1"/>
</dbReference>
<dbReference type="InterPro" id="IPR026032">
    <property type="entry name" value="HcaT-like"/>
</dbReference>
<sequence>MLKRTRFSTGPDAMPYWRLSGYYFFYFAALGALVPFWGPYLQSKGFDALAIGQLMAILVGTKIVAPMLWGHIVDITGRRMPIVRFGALVSAVTFLGVFPADGFWTIAAAMILFSFFWNASLPQMEAVTFNHLRHRPAGYALIRLWGSVGFILVVAILGVQLESAPMSVVPIWVLILFVAIWLSTLTVPDSAPVTGDHATPGLRVLLARPEVMAFFAACFLMQASHGIYYAFFSIHLAEVGYATSAIGALWALGVVAEVLVFLVMRNLLERFGARHVLIWSLAIAVVRWLLIGTFVAIPAVAIVAQLMHAATFGTFHAAAIHLVHQYFRGRTQGRGQALYNSLSFGAGGALGSLIGGLLWSAEGAGVTFGIASGAAALGLIAAWRWVDRPPREVAGH</sequence>
<keyword evidence="2" id="KW-0813">Transport</keyword>
<gene>
    <name evidence="10" type="ORF">BDD21_3921</name>
</gene>
<accession>A0A495VEZ9</accession>
<dbReference type="InterPro" id="IPR024989">
    <property type="entry name" value="MFS_assoc_dom"/>
</dbReference>
<dbReference type="CDD" id="cd17335">
    <property type="entry name" value="MFS_MFSD6"/>
    <property type="match status" value="1"/>
</dbReference>
<dbReference type="Pfam" id="PF12832">
    <property type="entry name" value="MFS_1_like"/>
    <property type="match status" value="1"/>
</dbReference>
<feature type="transmembrane region" description="Helical" evidence="8">
    <location>
        <begin position="104"/>
        <end position="121"/>
    </location>
</feature>
<dbReference type="AlphaFoldDB" id="A0A495VEZ9"/>
<dbReference type="PANTHER" id="PTHR23522">
    <property type="entry name" value="BLL5896 PROTEIN"/>
    <property type="match status" value="1"/>
</dbReference>
<keyword evidence="11" id="KW-1185">Reference proteome</keyword>
<evidence type="ECO:0000259" key="9">
    <source>
        <dbReference type="PROSITE" id="PS50850"/>
    </source>
</evidence>
<dbReference type="Proteomes" id="UP000274556">
    <property type="component" value="Unassembled WGS sequence"/>
</dbReference>
<feature type="transmembrane region" description="Helical" evidence="8">
    <location>
        <begin position="142"/>
        <end position="161"/>
    </location>
</feature>
<proteinExistence type="predicted"/>
<evidence type="ECO:0000256" key="3">
    <source>
        <dbReference type="ARBA" id="ARBA00022475"/>
    </source>
</evidence>
<keyword evidence="3" id="KW-1003">Cell membrane</keyword>
<feature type="domain" description="Major facilitator superfamily (MFS) profile" evidence="9">
    <location>
        <begin position="210"/>
        <end position="396"/>
    </location>
</feature>
<evidence type="ECO:0000256" key="2">
    <source>
        <dbReference type="ARBA" id="ARBA00022448"/>
    </source>
</evidence>
<feature type="transmembrane region" description="Helical" evidence="8">
    <location>
        <begin position="339"/>
        <end position="359"/>
    </location>
</feature>
<dbReference type="SUPFAM" id="SSF103473">
    <property type="entry name" value="MFS general substrate transporter"/>
    <property type="match status" value="1"/>
</dbReference>
<dbReference type="PANTHER" id="PTHR23522:SF10">
    <property type="entry name" value="3-PHENYLPROPIONIC ACID TRANSPORTER-RELATED"/>
    <property type="match status" value="1"/>
</dbReference>
<feature type="transmembrane region" description="Helical" evidence="8">
    <location>
        <begin position="81"/>
        <end position="98"/>
    </location>
</feature>
<feature type="transmembrane region" description="Helical" evidence="8">
    <location>
        <begin position="50"/>
        <end position="69"/>
    </location>
</feature>
<feature type="transmembrane region" description="Helical" evidence="8">
    <location>
        <begin position="244"/>
        <end position="264"/>
    </location>
</feature>
<feature type="transmembrane region" description="Helical" evidence="8">
    <location>
        <begin position="167"/>
        <end position="187"/>
    </location>
</feature>
<evidence type="ECO:0000256" key="5">
    <source>
        <dbReference type="ARBA" id="ARBA00022692"/>
    </source>
</evidence>
<comment type="caution">
    <text evidence="10">The sequence shown here is derived from an EMBL/GenBank/DDBJ whole genome shotgun (WGS) entry which is preliminary data.</text>
</comment>
<dbReference type="GO" id="GO:0015528">
    <property type="term" value="F:lactose:proton symporter activity"/>
    <property type="evidence" value="ECO:0007669"/>
    <property type="project" value="TreeGrafter"/>
</dbReference>
<dbReference type="GO" id="GO:0030395">
    <property type="term" value="F:lactose binding"/>
    <property type="evidence" value="ECO:0007669"/>
    <property type="project" value="TreeGrafter"/>
</dbReference>
<keyword evidence="5 8" id="KW-0812">Transmembrane</keyword>
<dbReference type="EMBL" id="RBXL01000001">
    <property type="protein sequence ID" value="RKT46408.1"/>
    <property type="molecule type" value="Genomic_DNA"/>
</dbReference>
<evidence type="ECO:0000256" key="8">
    <source>
        <dbReference type="SAM" id="Phobius"/>
    </source>
</evidence>
<evidence type="ECO:0000313" key="10">
    <source>
        <dbReference type="EMBL" id="RKT46408.1"/>
    </source>
</evidence>
<keyword evidence="4" id="KW-0997">Cell inner membrane</keyword>
<dbReference type="Gene3D" id="1.20.1250.20">
    <property type="entry name" value="MFS general substrate transporter like domains"/>
    <property type="match status" value="2"/>
</dbReference>
<feature type="transmembrane region" description="Helical" evidence="8">
    <location>
        <begin position="211"/>
        <end position="232"/>
    </location>
</feature>
<evidence type="ECO:0000256" key="6">
    <source>
        <dbReference type="ARBA" id="ARBA00022989"/>
    </source>
</evidence>
<name>A0A495VEZ9_9GAMM</name>
<dbReference type="PIRSF" id="PIRSF004925">
    <property type="entry name" value="HcaT"/>
    <property type="match status" value="1"/>
</dbReference>
<keyword evidence="6 8" id="KW-1133">Transmembrane helix</keyword>
<dbReference type="GO" id="GO:0005886">
    <property type="term" value="C:plasma membrane"/>
    <property type="evidence" value="ECO:0007669"/>
    <property type="project" value="UniProtKB-SubCell"/>
</dbReference>
<feature type="transmembrane region" description="Helical" evidence="8">
    <location>
        <begin position="365"/>
        <end position="386"/>
    </location>
</feature>
<feature type="transmembrane region" description="Helical" evidence="8">
    <location>
        <begin position="21"/>
        <end position="38"/>
    </location>
</feature>